<dbReference type="PANTHER" id="PTHR47974">
    <property type="entry name" value="OS07G0415500 PROTEIN"/>
    <property type="match status" value="1"/>
</dbReference>
<evidence type="ECO:0008006" key="9">
    <source>
        <dbReference type="Google" id="ProtNLM"/>
    </source>
</evidence>
<evidence type="ECO:0000313" key="8">
    <source>
        <dbReference type="Proteomes" id="UP000823749"/>
    </source>
</evidence>
<dbReference type="Gene3D" id="3.30.200.20">
    <property type="entry name" value="Phosphorylase Kinase, domain 1"/>
    <property type="match status" value="1"/>
</dbReference>
<dbReference type="Proteomes" id="UP000823749">
    <property type="component" value="Chromosome 11"/>
</dbReference>
<comment type="subcellular location">
    <subcellularLocation>
        <location evidence="1">Membrane</location>
        <topology evidence="1">Single-pass membrane protein</topology>
    </subcellularLocation>
</comment>
<evidence type="ECO:0000313" key="7">
    <source>
        <dbReference type="EMBL" id="KAG5524355.1"/>
    </source>
</evidence>
<keyword evidence="3" id="KW-0732">Signal</keyword>
<evidence type="ECO:0000256" key="4">
    <source>
        <dbReference type="ARBA" id="ARBA00022989"/>
    </source>
</evidence>
<name>A0AAV6ICK8_9ERIC</name>
<dbReference type="PROSITE" id="PS00107">
    <property type="entry name" value="PROTEIN_KINASE_ATP"/>
    <property type="match status" value="1"/>
</dbReference>
<keyword evidence="6" id="KW-0067">ATP-binding</keyword>
<sequence length="154" mass="17025">MDAPTMERFLEDVAKEKPVRFTAQQLCSFTTNYSKVLGSGGFGVVYKGQFPNGVKIAVKVLKRSLPDKRAEEQFMAEDSPEARPPMSAVVKMLEGGVEIMPPPKPFHYLYSSGGTNLSIGESSYDSTSDGTNSYWYKEQTTTIMAKYEIQIASS</sequence>
<dbReference type="GO" id="GO:0016020">
    <property type="term" value="C:membrane"/>
    <property type="evidence" value="ECO:0007669"/>
    <property type="project" value="UniProtKB-SubCell"/>
</dbReference>
<comment type="caution">
    <text evidence="7">The sequence shown here is derived from an EMBL/GenBank/DDBJ whole genome shotgun (WGS) entry which is preliminary data.</text>
</comment>
<evidence type="ECO:0000256" key="2">
    <source>
        <dbReference type="ARBA" id="ARBA00022692"/>
    </source>
</evidence>
<dbReference type="GO" id="GO:0005524">
    <property type="term" value="F:ATP binding"/>
    <property type="evidence" value="ECO:0007669"/>
    <property type="project" value="UniProtKB-UniRule"/>
</dbReference>
<dbReference type="InterPro" id="IPR017441">
    <property type="entry name" value="Protein_kinase_ATP_BS"/>
</dbReference>
<keyword evidence="4" id="KW-1133">Transmembrane helix</keyword>
<dbReference type="PANTHER" id="PTHR47974:SF9">
    <property type="entry name" value="RECEPTOR-LIKE SERINE_THREONINE-PROTEIN KINASE"/>
    <property type="match status" value="1"/>
</dbReference>
<dbReference type="AlphaFoldDB" id="A0AAV6ICK8"/>
<dbReference type="InterPro" id="IPR011009">
    <property type="entry name" value="Kinase-like_dom_sf"/>
</dbReference>
<feature type="binding site" evidence="6">
    <location>
        <position position="59"/>
    </location>
    <ligand>
        <name>ATP</name>
        <dbReference type="ChEBI" id="CHEBI:30616"/>
    </ligand>
</feature>
<evidence type="ECO:0000256" key="5">
    <source>
        <dbReference type="ARBA" id="ARBA00023136"/>
    </source>
</evidence>
<evidence type="ECO:0000256" key="3">
    <source>
        <dbReference type="ARBA" id="ARBA00022729"/>
    </source>
</evidence>
<evidence type="ECO:0000256" key="1">
    <source>
        <dbReference type="ARBA" id="ARBA00004167"/>
    </source>
</evidence>
<protein>
    <recommendedName>
        <fullName evidence="9">Protein kinase domain-containing protein</fullName>
    </recommendedName>
</protein>
<dbReference type="SUPFAM" id="SSF56112">
    <property type="entry name" value="Protein kinase-like (PK-like)"/>
    <property type="match status" value="1"/>
</dbReference>
<evidence type="ECO:0000256" key="6">
    <source>
        <dbReference type="PROSITE-ProRule" id="PRU10141"/>
    </source>
</evidence>
<keyword evidence="2" id="KW-0812">Transmembrane</keyword>
<keyword evidence="8" id="KW-1185">Reference proteome</keyword>
<keyword evidence="5" id="KW-0472">Membrane</keyword>
<gene>
    <name evidence="7" type="ORF">RHGRI_031123</name>
</gene>
<keyword evidence="6" id="KW-0547">Nucleotide-binding</keyword>
<proteinExistence type="predicted"/>
<organism evidence="7 8">
    <name type="scientific">Rhododendron griersonianum</name>
    <dbReference type="NCBI Taxonomy" id="479676"/>
    <lineage>
        <taxon>Eukaryota</taxon>
        <taxon>Viridiplantae</taxon>
        <taxon>Streptophyta</taxon>
        <taxon>Embryophyta</taxon>
        <taxon>Tracheophyta</taxon>
        <taxon>Spermatophyta</taxon>
        <taxon>Magnoliopsida</taxon>
        <taxon>eudicotyledons</taxon>
        <taxon>Gunneridae</taxon>
        <taxon>Pentapetalae</taxon>
        <taxon>asterids</taxon>
        <taxon>Ericales</taxon>
        <taxon>Ericaceae</taxon>
        <taxon>Ericoideae</taxon>
        <taxon>Rhodoreae</taxon>
        <taxon>Rhododendron</taxon>
    </lineage>
</organism>
<dbReference type="EMBL" id="JACTNZ010000011">
    <property type="protein sequence ID" value="KAG5524355.1"/>
    <property type="molecule type" value="Genomic_DNA"/>
</dbReference>
<accession>A0AAV6ICK8</accession>
<reference evidence="7" key="1">
    <citation type="submission" date="2020-08" db="EMBL/GenBank/DDBJ databases">
        <title>Plant Genome Project.</title>
        <authorList>
            <person name="Zhang R.-G."/>
        </authorList>
    </citation>
    <scope>NUCLEOTIDE SEQUENCE</scope>
    <source>
        <strain evidence="7">WSP0</strain>
        <tissue evidence="7">Leaf</tissue>
    </source>
</reference>